<dbReference type="KEGG" id="cbw:RR42_s2260"/>
<gene>
    <name evidence="1" type="ORF">RR42_s2260</name>
</gene>
<dbReference type="Proteomes" id="UP000031843">
    <property type="component" value="Chromosome secondary"/>
</dbReference>
<dbReference type="EMBL" id="CP010537">
    <property type="protein sequence ID" value="AJG23842.1"/>
    <property type="molecule type" value="Genomic_DNA"/>
</dbReference>
<evidence type="ECO:0000313" key="1">
    <source>
        <dbReference type="EMBL" id="AJG23842.1"/>
    </source>
</evidence>
<evidence type="ECO:0000313" key="2">
    <source>
        <dbReference type="Proteomes" id="UP000031843"/>
    </source>
</evidence>
<dbReference type="STRING" id="68895.RR42_s2260"/>
<dbReference type="AlphaFoldDB" id="A0A0C4YDT4"/>
<organism evidence="1 2">
    <name type="scientific">Cupriavidus basilensis</name>
    <dbReference type="NCBI Taxonomy" id="68895"/>
    <lineage>
        <taxon>Bacteria</taxon>
        <taxon>Pseudomonadati</taxon>
        <taxon>Pseudomonadota</taxon>
        <taxon>Betaproteobacteria</taxon>
        <taxon>Burkholderiales</taxon>
        <taxon>Burkholderiaceae</taxon>
        <taxon>Cupriavidus</taxon>
    </lineage>
</organism>
<name>A0A0C4YDT4_9BURK</name>
<protein>
    <submittedName>
        <fullName evidence="1">Uncharacterized protein</fullName>
    </submittedName>
</protein>
<reference evidence="1 2" key="1">
    <citation type="journal article" date="2015" name="Genome Announc.">
        <title>Complete Genome Sequence of Cupriavidus basilensis 4G11, Isolated from the Oak Ridge Field Research Center Site.</title>
        <authorList>
            <person name="Ray J."/>
            <person name="Waters R.J."/>
            <person name="Skerker J.M."/>
            <person name="Kuehl J.V."/>
            <person name="Price M.N."/>
            <person name="Huang J."/>
            <person name="Chakraborty R."/>
            <person name="Arkin A.P."/>
            <person name="Deutschbauer A."/>
        </authorList>
    </citation>
    <scope>NUCLEOTIDE SEQUENCE [LARGE SCALE GENOMIC DNA]</scope>
    <source>
        <strain evidence="1">4G11</strain>
    </source>
</reference>
<accession>A0A0C4YDT4</accession>
<proteinExistence type="predicted"/>
<sequence>MHAMQVTFRCDPLLQDHLPRPRPAQQALPDWVRAMRPKAFSPLHGRDIRTIKQCPPFIDAMTHGFVILLPCDVRVERGVFSWDWDLPEPGIDGHPRAPLSFHVPEQLGGTPLHSDAVALKFNSFWTIELPPGWSLLAMHPANRWDLPFRTLSGLVDADRFHDVGINFPALWTDAQFDGVLPKGTPVAQCCPVPRAELALSFGTIDAQGAGRYEKLAAEVLTTPGVYRKRFRAPRERGGQS</sequence>
<keyword evidence="2" id="KW-1185">Reference proteome</keyword>